<feature type="chain" id="PRO_5011629688" evidence="6">
    <location>
        <begin position="20"/>
        <end position="502"/>
    </location>
</feature>
<dbReference type="PROSITE" id="PS51257">
    <property type="entry name" value="PROKAR_LIPOPROTEIN"/>
    <property type="match status" value="1"/>
</dbReference>
<evidence type="ECO:0000256" key="4">
    <source>
        <dbReference type="ARBA" id="ARBA00023136"/>
    </source>
</evidence>
<dbReference type="Gene3D" id="1.25.40.390">
    <property type="match status" value="1"/>
</dbReference>
<evidence type="ECO:0000256" key="3">
    <source>
        <dbReference type="ARBA" id="ARBA00022729"/>
    </source>
</evidence>
<dbReference type="EMBL" id="FOLQ01000017">
    <property type="protein sequence ID" value="SFE66589.1"/>
    <property type="molecule type" value="Genomic_DNA"/>
</dbReference>
<proteinExistence type="inferred from homology"/>
<evidence type="ECO:0000259" key="8">
    <source>
        <dbReference type="Pfam" id="PF14322"/>
    </source>
</evidence>
<evidence type="ECO:0000256" key="5">
    <source>
        <dbReference type="ARBA" id="ARBA00023237"/>
    </source>
</evidence>
<gene>
    <name evidence="9" type="ORF">SAMN05216167_11759</name>
</gene>
<dbReference type="SUPFAM" id="SSF48452">
    <property type="entry name" value="TPR-like"/>
    <property type="match status" value="1"/>
</dbReference>
<dbReference type="AlphaFoldDB" id="A0A1I2CE11"/>
<comment type="similarity">
    <text evidence="2">Belongs to the SusD family.</text>
</comment>
<protein>
    <submittedName>
        <fullName evidence="9">Starch-binding associating with outer membrane</fullName>
    </submittedName>
</protein>
<feature type="signal peptide" evidence="6">
    <location>
        <begin position="1"/>
        <end position="19"/>
    </location>
</feature>
<dbReference type="Pfam" id="PF07980">
    <property type="entry name" value="SusD_RagB"/>
    <property type="match status" value="1"/>
</dbReference>
<evidence type="ECO:0000313" key="10">
    <source>
        <dbReference type="Proteomes" id="UP000198598"/>
    </source>
</evidence>
<dbReference type="InterPro" id="IPR011990">
    <property type="entry name" value="TPR-like_helical_dom_sf"/>
</dbReference>
<keyword evidence="10" id="KW-1185">Reference proteome</keyword>
<organism evidence="9 10">
    <name type="scientific">Spirosoma endophyticum</name>
    <dbReference type="NCBI Taxonomy" id="662367"/>
    <lineage>
        <taxon>Bacteria</taxon>
        <taxon>Pseudomonadati</taxon>
        <taxon>Bacteroidota</taxon>
        <taxon>Cytophagia</taxon>
        <taxon>Cytophagales</taxon>
        <taxon>Cytophagaceae</taxon>
        <taxon>Spirosoma</taxon>
    </lineage>
</organism>
<keyword evidence="4" id="KW-0472">Membrane</keyword>
<dbReference type="Proteomes" id="UP000198598">
    <property type="component" value="Unassembled WGS sequence"/>
</dbReference>
<dbReference type="RefSeq" id="WP_093832377.1">
    <property type="nucleotide sequence ID" value="NZ_FOLQ01000017.1"/>
</dbReference>
<dbReference type="GO" id="GO:0009279">
    <property type="term" value="C:cell outer membrane"/>
    <property type="evidence" value="ECO:0007669"/>
    <property type="project" value="UniProtKB-SubCell"/>
</dbReference>
<evidence type="ECO:0000259" key="7">
    <source>
        <dbReference type="Pfam" id="PF07980"/>
    </source>
</evidence>
<name>A0A1I2CE11_9BACT</name>
<dbReference type="OrthoDB" id="636214at2"/>
<accession>A0A1I2CE11</accession>
<comment type="subcellular location">
    <subcellularLocation>
        <location evidence="1">Cell outer membrane</location>
    </subcellularLocation>
</comment>
<feature type="domain" description="RagB/SusD" evidence="7">
    <location>
        <begin position="344"/>
        <end position="502"/>
    </location>
</feature>
<dbReference type="Pfam" id="PF14322">
    <property type="entry name" value="SusD-like_3"/>
    <property type="match status" value="1"/>
</dbReference>
<evidence type="ECO:0000256" key="2">
    <source>
        <dbReference type="ARBA" id="ARBA00006275"/>
    </source>
</evidence>
<keyword evidence="3 6" id="KW-0732">Signal</keyword>
<reference evidence="9 10" key="1">
    <citation type="submission" date="2016-10" db="EMBL/GenBank/DDBJ databases">
        <authorList>
            <person name="de Groot N.N."/>
        </authorList>
    </citation>
    <scope>NUCLEOTIDE SEQUENCE [LARGE SCALE GENOMIC DNA]</scope>
    <source>
        <strain evidence="9 10">DSM 26130</strain>
    </source>
</reference>
<sequence>MKIKLIALSILFFSLSACRDFLDVIPETSLTSDSFYQSQADFEQAVGGIYAPLQGLYNQDWILNEMRSDNTFFIYNVAQRGGKPQEDPATFTLETNNTYTSGKWTNCYLIIARANQVLKTIDAASFDDAVKSNLKGQALFLRAYAYFDLVKNFGGVPLFLESASGYKETFKARAEATDVYKQIVADAAAAAKLLPAKASAPGRATSGAAYTLLADAYIDQKSWADAETALKTVTTLGYSLLPNYADIFKPTNKGNPEIIFDVQYAEGTSQAIYNALPYLFIPILADPSILTGVKPASQQNYGGYNVPTPDLLKVYEDTLKDQRFSASIGFYTGPSPLIGITSYNRTPYIKKYLHPHAIYGQTADNGPIYRYAEVLLMLAEVANEQGSQADAAGYLNLVRARAGLPPLSAGSQASMRASILKERKVELAFENKRWHDLVRSGLAIQVMTAKAAKIKANPQAYYYPAGSAPIATAFNITDRDLLYPIPVSEIITNPDLKQNPGY</sequence>
<feature type="domain" description="SusD-like N-terminal" evidence="8">
    <location>
        <begin position="20"/>
        <end position="217"/>
    </location>
</feature>
<evidence type="ECO:0000313" key="9">
    <source>
        <dbReference type="EMBL" id="SFE66589.1"/>
    </source>
</evidence>
<dbReference type="InterPro" id="IPR033985">
    <property type="entry name" value="SusD-like_N"/>
</dbReference>
<dbReference type="InterPro" id="IPR012944">
    <property type="entry name" value="SusD_RagB_dom"/>
</dbReference>
<evidence type="ECO:0000256" key="1">
    <source>
        <dbReference type="ARBA" id="ARBA00004442"/>
    </source>
</evidence>
<evidence type="ECO:0000256" key="6">
    <source>
        <dbReference type="SAM" id="SignalP"/>
    </source>
</evidence>
<dbReference type="STRING" id="662367.SAMN05216167_11759"/>
<dbReference type="CDD" id="cd08977">
    <property type="entry name" value="SusD"/>
    <property type="match status" value="1"/>
</dbReference>
<keyword evidence="5" id="KW-0998">Cell outer membrane</keyword>